<protein>
    <submittedName>
        <fullName evidence="2">Aminoacylase-1-like</fullName>
    </submittedName>
</protein>
<dbReference type="EMBL" id="SMOL01000487">
    <property type="protein sequence ID" value="KAB2610077.1"/>
    <property type="molecule type" value="Genomic_DNA"/>
</dbReference>
<name>A0A5N5G4H6_9ROSA</name>
<evidence type="ECO:0000313" key="2">
    <source>
        <dbReference type="EMBL" id="KAB2610077.1"/>
    </source>
</evidence>
<proteinExistence type="predicted"/>
<gene>
    <name evidence="2" type="ORF">D8674_018109</name>
</gene>
<dbReference type="AlphaFoldDB" id="A0A5N5G4H6"/>
<reference evidence="2 3" key="3">
    <citation type="submission" date="2019-11" db="EMBL/GenBank/DDBJ databases">
        <title>A de novo genome assembly of a pear dwarfing rootstock.</title>
        <authorList>
            <person name="Wang F."/>
            <person name="Wang J."/>
            <person name="Li S."/>
            <person name="Zhang Y."/>
            <person name="Fang M."/>
            <person name="Ma L."/>
            <person name="Zhao Y."/>
            <person name="Jiang S."/>
        </authorList>
    </citation>
    <scope>NUCLEOTIDE SEQUENCE [LARGE SCALE GENOMIC DNA]</scope>
    <source>
        <strain evidence="2">S2</strain>
        <tissue evidence="2">Leaf</tissue>
    </source>
</reference>
<comment type="caution">
    <text evidence="2">The sequence shown here is derived from an EMBL/GenBank/DDBJ whole genome shotgun (WGS) entry which is preliminary data.</text>
</comment>
<evidence type="ECO:0000256" key="1">
    <source>
        <dbReference type="SAM" id="MobiDB-lite"/>
    </source>
</evidence>
<evidence type="ECO:0000313" key="3">
    <source>
        <dbReference type="Proteomes" id="UP000327157"/>
    </source>
</evidence>
<accession>A0A5N5G4H6</accession>
<sequence>MRWSRRKNCRGPWSEPESKVLDGDALVVLGTASEDEALRGVVGGEGRVGPFVVLGGDGVKVGVQEEGEERGVGPMPGEEEEGLEFGLGEMKGLDLEV</sequence>
<dbReference type="Proteomes" id="UP000327157">
    <property type="component" value="Chromosome 17"/>
</dbReference>
<reference evidence="3" key="2">
    <citation type="submission" date="2019-10" db="EMBL/GenBank/DDBJ databases">
        <title>A de novo genome assembly of a pear dwarfing rootstock.</title>
        <authorList>
            <person name="Wang F."/>
            <person name="Wang J."/>
            <person name="Li S."/>
            <person name="Zhang Y."/>
            <person name="Fang M."/>
            <person name="Ma L."/>
            <person name="Zhao Y."/>
            <person name="Jiang S."/>
        </authorList>
    </citation>
    <scope>NUCLEOTIDE SEQUENCE [LARGE SCALE GENOMIC DNA]</scope>
</reference>
<feature type="region of interest" description="Disordered" evidence="1">
    <location>
        <begin position="66"/>
        <end position="86"/>
    </location>
</feature>
<keyword evidence="3" id="KW-1185">Reference proteome</keyword>
<organism evidence="2 3">
    <name type="scientific">Pyrus ussuriensis x Pyrus communis</name>
    <dbReference type="NCBI Taxonomy" id="2448454"/>
    <lineage>
        <taxon>Eukaryota</taxon>
        <taxon>Viridiplantae</taxon>
        <taxon>Streptophyta</taxon>
        <taxon>Embryophyta</taxon>
        <taxon>Tracheophyta</taxon>
        <taxon>Spermatophyta</taxon>
        <taxon>Magnoliopsida</taxon>
        <taxon>eudicotyledons</taxon>
        <taxon>Gunneridae</taxon>
        <taxon>Pentapetalae</taxon>
        <taxon>rosids</taxon>
        <taxon>fabids</taxon>
        <taxon>Rosales</taxon>
        <taxon>Rosaceae</taxon>
        <taxon>Amygdaloideae</taxon>
        <taxon>Maleae</taxon>
        <taxon>Pyrus</taxon>
    </lineage>
</organism>
<reference evidence="2 3" key="1">
    <citation type="submission" date="2019-09" db="EMBL/GenBank/DDBJ databases">
        <authorList>
            <person name="Ou C."/>
        </authorList>
    </citation>
    <scope>NUCLEOTIDE SEQUENCE [LARGE SCALE GENOMIC DNA]</scope>
    <source>
        <strain evidence="2">S2</strain>
        <tissue evidence="2">Leaf</tissue>
    </source>
</reference>